<dbReference type="Pfam" id="PF01223">
    <property type="entry name" value="Endonuclease_NS"/>
    <property type="match status" value="1"/>
</dbReference>
<dbReference type="InterPro" id="IPR016186">
    <property type="entry name" value="C-type_lectin-like/link_sf"/>
</dbReference>
<dbReference type="SMART" id="SM00034">
    <property type="entry name" value="CLECT"/>
    <property type="match status" value="1"/>
</dbReference>
<dbReference type="PROSITE" id="PS50041">
    <property type="entry name" value="C_TYPE_LECTIN_2"/>
    <property type="match status" value="1"/>
</dbReference>
<dbReference type="Gene3D" id="3.10.100.10">
    <property type="entry name" value="Mannose-Binding Protein A, subunit A"/>
    <property type="match status" value="1"/>
</dbReference>
<feature type="signal peptide" evidence="3">
    <location>
        <begin position="1"/>
        <end position="24"/>
    </location>
</feature>
<dbReference type="GO" id="GO:0030246">
    <property type="term" value="F:carbohydrate binding"/>
    <property type="evidence" value="ECO:0007669"/>
    <property type="project" value="UniProtKB-KW"/>
</dbReference>
<dbReference type="GO" id="GO:0003676">
    <property type="term" value="F:nucleic acid binding"/>
    <property type="evidence" value="ECO:0007669"/>
    <property type="project" value="InterPro"/>
</dbReference>
<dbReference type="InterPro" id="IPR016187">
    <property type="entry name" value="CTDL_fold"/>
</dbReference>
<dbReference type="PANTHER" id="PTHR21472">
    <property type="entry name" value="ENDONUCLEASE DOMAIN-CONTAINING 1 PROTEIN ENDOD1"/>
    <property type="match status" value="1"/>
</dbReference>
<keyword evidence="3" id="KW-0732">Signal</keyword>
<feature type="domain" description="C-type lectin" evidence="4">
    <location>
        <begin position="401"/>
        <end position="526"/>
    </location>
</feature>
<evidence type="ECO:0000259" key="4">
    <source>
        <dbReference type="PROSITE" id="PS50041"/>
    </source>
</evidence>
<dbReference type="InterPro" id="IPR044929">
    <property type="entry name" value="DNA/RNA_non-sp_Endonuclease_sf"/>
</dbReference>
<dbReference type="GO" id="GO:0016787">
    <property type="term" value="F:hydrolase activity"/>
    <property type="evidence" value="ECO:0007669"/>
    <property type="project" value="InterPro"/>
</dbReference>
<dbReference type="SUPFAM" id="SSF56436">
    <property type="entry name" value="C-type lectin-like"/>
    <property type="match status" value="1"/>
</dbReference>
<dbReference type="InterPro" id="IPR033989">
    <property type="entry name" value="CD209-like_CTLD"/>
</dbReference>
<dbReference type="InterPro" id="IPR001304">
    <property type="entry name" value="C-type_lectin-like"/>
</dbReference>
<accession>A0AAW1Z9G9</accession>
<evidence type="ECO:0000256" key="1">
    <source>
        <dbReference type="ARBA" id="ARBA00022734"/>
    </source>
</evidence>
<dbReference type="Pfam" id="PF00059">
    <property type="entry name" value="Lectin_C"/>
    <property type="match status" value="1"/>
</dbReference>
<name>A0AAW1Z9G9_CULAL</name>
<keyword evidence="6" id="KW-1185">Reference proteome</keyword>
<dbReference type="GO" id="GO:0046872">
    <property type="term" value="F:metal ion binding"/>
    <property type="evidence" value="ECO:0007669"/>
    <property type="project" value="InterPro"/>
</dbReference>
<keyword evidence="2" id="KW-1015">Disulfide bond</keyword>
<dbReference type="InterPro" id="IPR020821">
    <property type="entry name" value="ENPP1-3/EXOG-like_nuc-like"/>
</dbReference>
<dbReference type="SUPFAM" id="SSF54060">
    <property type="entry name" value="His-Me finger endonucleases"/>
    <property type="match status" value="1"/>
</dbReference>
<reference evidence="5 6" key="1">
    <citation type="submission" date="2024-05" db="EMBL/GenBank/DDBJ databases">
        <title>A high-quality chromosomal-level genome assembly of Topmouth culter (Culter alburnus).</title>
        <authorList>
            <person name="Zhao H."/>
        </authorList>
    </citation>
    <scope>NUCLEOTIDE SEQUENCE [LARGE SCALE GENOMIC DNA]</scope>
    <source>
        <strain evidence="5">CATC2023</strain>
        <tissue evidence="5">Muscle</tissue>
    </source>
</reference>
<dbReference type="InterPro" id="IPR039015">
    <property type="entry name" value="ENDOD1"/>
</dbReference>
<organism evidence="5 6">
    <name type="scientific">Culter alburnus</name>
    <name type="common">Topmouth culter</name>
    <dbReference type="NCBI Taxonomy" id="194366"/>
    <lineage>
        <taxon>Eukaryota</taxon>
        <taxon>Metazoa</taxon>
        <taxon>Chordata</taxon>
        <taxon>Craniata</taxon>
        <taxon>Vertebrata</taxon>
        <taxon>Euteleostomi</taxon>
        <taxon>Actinopterygii</taxon>
        <taxon>Neopterygii</taxon>
        <taxon>Teleostei</taxon>
        <taxon>Ostariophysi</taxon>
        <taxon>Cypriniformes</taxon>
        <taxon>Xenocyprididae</taxon>
        <taxon>Xenocypridinae</taxon>
        <taxon>Culter</taxon>
    </lineage>
</organism>
<evidence type="ECO:0000313" key="5">
    <source>
        <dbReference type="EMBL" id="KAK9958096.1"/>
    </source>
</evidence>
<dbReference type="Gene3D" id="3.40.570.10">
    <property type="entry name" value="Extracellular Endonuclease, subunit A"/>
    <property type="match status" value="1"/>
</dbReference>
<keyword evidence="1" id="KW-0430">Lectin</keyword>
<dbReference type="EMBL" id="JAWDJR010000019">
    <property type="protein sequence ID" value="KAK9958096.1"/>
    <property type="molecule type" value="Genomic_DNA"/>
</dbReference>
<dbReference type="CDD" id="cd03590">
    <property type="entry name" value="CLECT_DC-SIGN_like"/>
    <property type="match status" value="1"/>
</dbReference>
<feature type="chain" id="PRO_5043732835" description="C-type lectin domain-containing protein" evidence="3">
    <location>
        <begin position="25"/>
        <end position="529"/>
    </location>
</feature>
<sequence length="529" mass="61088">MHLFFVSVLLVFGFPFIMTDVVDSFETCKDFFFKEKSPVFPGILENSVSMNQNQYKIICQKNQNKYRFATFYDIKNKIPLFSAYKYTGHTGTRPQNVKWKTEPQAFKGDYTTNKEVNRGHLFPCCHAADEDTTKSTFTLTNAVPQYKSFNGGSWSDMEQKVRSVMDSKCRDEKNEKNILAYVLTGAVPNTKKPPQLLNNRVNIPSDMWTVFCCYNRESKKWVSQAHWAENKDESKGKTISSHLHVFGALKCLLMERHYDVKVFPKLITSLPPVCINMDDILCDFLILNKLKQHSRLSGHVFCQTHEMDSVYANSGFILSTVASDEECSQFKEKNNHKLADFESLNEQHIMVSKQLEAQEINSTALKKEFNDLTARYNTLREWLSFNDAQSCNLSVDGWIACRGKLYLFNSDKLNWSSSRDICLSKGADLVTITSQSEQDFLVFKIKITHWIGLNDLDTEGHWVWVNNKTLNETGVQFWFNEKPRQPDNWRVEDPSGENCASLGDHNGNFQSWFDASCKTKKKFICEKKY</sequence>
<dbReference type="AlphaFoldDB" id="A0AAW1Z9G9"/>
<dbReference type="SMART" id="SM00477">
    <property type="entry name" value="NUC"/>
    <property type="match status" value="1"/>
</dbReference>
<dbReference type="PANTHER" id="PTHR21472:SF15">
    <property type="entry name" value="ENDONUCLEASE DOMAIN-CONTAINING 1 PROTEIN-RELATED"/>
    <property type="match status" value="1"/>
</dbReference>
<dbReference type="InterPro" id="IPR018378">
    <property type="entry name" value="C-type_lectin_CS"/>
</dbReference>
<evidence type="ECO:0000256" key="3">
    <source>
        <dbReference type="SAM" id="SignalP"/>
    </source>
</evidence>
<evidence type="ECO:0000313" key="6">
    <source>
        <dbReference type="Proteomes" id="UP001479290"/>
    </source>
</evidence>
<protein>
    <recommendedName>
        <fullName evidence="4">C-type lectin domain-containing protein</fullName>
    </recommendedName>
</protein>
<dbReference type="InterPro" id="IPR001604">
    <property type="entry name" value="Endo_G_ENPP1-like_dom"/>
</dbReference>
<dbReference type="PROSITE" id="PS00615">
    <property type="entry name" value="C_TYPE_LECTIN_1"/>
    <property type="match status" value="1"/>
</dbReference>
<comment type="caution">
    <text evidence="5">The sequence shown here is derived from an EMBL/GenBank/DDBJ whole genome shotgun (WGS) entry which is preliminary data.</text>
</comment>
<evidence type="ECO:0000256" key="2">
    <source>
        <dbReference type="ARBA" id="ARBA00023157"/>
    </source>
</evidence>
<gene>
    <name evidence="5" type="ORF">ABG768_012272</name>
</gene>
<dbReference type="SMART" id="SM00892">
    <property type="entry name" value="Endonuclease_NS"/>
    <property type="match status" value="1"/>
</dbReference>
<dbReference type="Proteomes" id="UP001479290">
    <property type="component" value="Unassembled WGS sequence"/>
</dbReference>
<dbReference type="InterPro" id="IPR044925">
    <property type="entry name" value="His-Me_finger_sf"/>
</dbReference>
<proteinExistence type="predicted"/>